<reference evidence="6" key="3">
    <citation type="submission" date="2015-06" db="UniProtKB">
        <authorList>
            <consortium name="EnsemblMetazoa"/>
        </authorList>
    </citation>
    <scope>IDENTIFICATION</scope>
</reference>
<reference evidence="7" key="1">
    <citation type="submission" date="2012-12" db="EMBL/GenBank/DDBJ databases">
        <authorList>
            <person name="Hellsten U."/>
            <person name="Grimwood J."/>
            <person name="Chapman J.A."/>
            <person name="Shapiro H."/>
            <person name="Aerts A."/>
            <person name="Otillar R.P."/>
            <person name="Terry A.Y."/>
            <person name="Boore J.L."/>
            <person name="Simakov O."/>
            <person name="Marletaz F."/>
            <person name="Cho S.-J."/>
            <person name="Edsinger-Gonzales E."/>
            <person name="Havlak P."/>
            <person name="Kuo D.-H."/>
            <person name="Larsson T."/>
            <person name="Lv J."/>
            <person name="Arendt D."/>
            <person name="Savage R."/>
            <person name="Osoegawa K."/>
            <person name="de Jong P."/>
            <person name="Lindberg D.R."/>
            <person name="Seaver E.C."/>
            <person name="Weisblat D.A."/>
            <person name="Putnam N.H."/>
            <person name="Grigoriev I.V."/>
            <person name="Rokhsar D.S."/>
        </authorList>
    </citation>
    <scope>NUCLEOTIDE SEQUENCE</scope>
    <source>
        <strain evidence="7">I ESC-2004</strain>
    </source>
</reference>
<evidence type="ECO:0000256" key="3">
    <source>
        <dbReference type="SAM" id="MobiDB-lite"/>
    </source>
</evidence>
<keyword evidence="7" id="KW-1185">Reference proteome</keyword>
<dbReference type="EnsemblMetazoa" id="CapteT24957">
    <property type="protein sequence ID" value="CapteP24957"/>
    <property type="gene ID" value="CapteG24957"/>
</dbReference>
<comment type="similarity">
    <text evidence="1">Belongs to the BTG family.</text>
</comment>
<feature type="region of interest" description="Disordered" evidence="3">
    <location>
        <begin position="221"/>
        <end position="246"/>
    </location>
</feature>
<dbReference type="PROSITE" id="PS01203">
    <property type="entry name" value="BTG_2"/>
    <property type="match status" value="1"/>
</dbReference>
<dbReference type="GO" id="GO:0003714">
    <property type="term" value="F:transcription corepressor activity"/>
    <property type="evidence" value="ECO:0007669"/>
    <property type="project" value="TreeGrafter"/>
</dbReference>
<dbReference type="InterPro" id="IPR002087">
    <property type="entry name" value="Anti_prolifrtn"/>
</dbReference>
<dbReference type="OrthoDB" id="19928at2759"/>
<organism evidence="5">
    <name type="scientific">Capitella teleta</name>
    <name type="common">Polychaete worm</name>
    <dbReference type="NCBI Taxonomy" id="283909"/>
    <lineage>
        <taxon>Eukaryota</taxon>
        <taxon>Metazoa</taxon>
        <taxon>Spiralia</taxon>
        <taxon>Lophotrochozoa</taxon>
        <taxon>Annelida</taxon>
        <taxon>Polychaeta</taxon>
        <taxon>Sedentaria</taxon>
        <taxon>Scolecida</taxon>
        <taxon>Capitellidae</taxon>
        <taxon>Capitella</taxon>
    </lineage>
</organism>
<feature type="compositionally biased region" description="Polar residues" evidence="3">
    <location>
        <begin position="154"/>
        <end position="193"/>
    </location>
</feature>
<sequence length="246" mass="27310">MHVEVSVALNFVISYLYNKLPRRRVDMFGEEVEKGLKKKFEGHWYPDQPFKGSGFRCIRISIDKMDYVLTNAAHASGLDIDEVKEYLPNELTVWIDPHEVSYRLGEKGVAKILYSDRKDDDGLESSLDADKEVQSVSRGFNPEAQSFKPIDSLASPQSNVSLSPSPNAWLQAASSTSPSHQPSPVNGAYASTSPVNSFVSRVPKQTTFTAATFAQTKFGSTKLKTQAKRPSRLSPTEMGAFIKQRS</sequence>
<dbReference type="OMA" id="NNGMFPG"/>
<gene>
    <name evidence="5" type="ORF">CAPTEDRAFT_24957</name>
</gene>
<dbReference type="GO" id="GO:0005737">
    <property type="term" value="C:cytoplasm"/>
    <property type="evidence" value="ECO:0007669"/>
    <property type="project" value="TreeGrafter"/>
</dbReference>
<feature type="region of interest" description="Disordered" evidence="3">
    <location>
        <begin position="140"/>
        <end position="193"/>
    </location>
</feature>
<evidence type="ECO:0000256" key="2">
    <source>
        <dbReference type="ARBA" id="ARBA00022553"/>
    </source>
</evidence>
<evidence type="ECO:0000313" key="6">
    <source>
        <dbReference type="EnsemblMetazoa" id="CapteP24957"/>
    </source>
</evidence>
<dbReference type="PANTHER" id="PTHR17537:SF5">
    <property type="entry name" value="TRANSDUCER OF ERBB2, ISOFORM A"/>
    <property type="match status" value="1"/>
</dbReference>
<evidence type="ECO:0000256" key="1">
    <source>
        <dbReference type="ARBA" id="ARBA00007989"/>
    </source>
</evidence>
<evidence type="ECO:0000313" key="7">
    <source>
        <dbReference type="Proteomes" id="UP000014760"/>
    </source>
</evidence>
<dbReference type="GO" id="GO:0005634">
    <property type="term" value="C:nucleus"/>
    <property type="evidence" value="ECO:0007669"/>
    <property type="project" value="TreeGrafter"/>
</dbReference>
<feature type="non-terminal residue" evidence="5">
    <location>
        <position position="246"/>
    </location>
</feature>
<evidence type="ECO:0000259" key="4">
    <source>
        <dbReference type="PROSITE" id="PS01203"/>
    </source>
</evidence>
<dbReference type="SMART" id="SM00099">
    <property type="entry name" value="btg1"/>
    <property type="match status" value="1"/>
</dbReference>
<dbReference type="SUPFAM" id="SSF160696">
    <property type="entry name" value="BTG domain-like"/>
    <property type="match status" value="1"/>
</dbReference>
<dbReference type="InterPro" id="IPR036054">
    <property type="entry name" value="BTG-like_sf"/>
</dbReference>
<dbReference type="PANTHER" id="PTHR17537">
    <property type="entry name" value="TRANSDUCER OF ERBB2 TOB"/>
    <property type="match status" value="1"/>
</dbReference>
<feature type="domain" description="Anti-proliferative protein" evidence="4">
    <location>
        <begin position="87"/>
        <end position="106"/>
    </location>
</feature>
<reference evidence="5 7" key="2">
    <citation type="journal article" date="2013" name="Nature">
        <title>Insights into bilaterian evolution from three spiralian genomes.</title>
        <authorList>
            <person name="Simakov O."/>
            <person name="Marletaz F."/>
            <person name="Cho S.J."/>
            <person name="Edsinger-Gonzales E."/>
            <person name="Havlak P."/>
            <person name="Hellsten U."/>
            <person name="Kuo D.H."/>
            <person name="Larsson T."/>
            <person name="Lv J."/>
            <person name="Arendt D."/>
            <person name="Savage R."/>
            <person name="Osoegawa K."/>
            <person name="de Jong P."/>
            <person name="Grimwood J."/>
            <person name="Chapman J.A."/>
            <person name="Shapiro H."/>
            <person name="Aerts A."/>
            <person name="Otillar R.P."/>
            <person name="Terry A.Y."/>
            <person name="Boore J.L."/>
            <person name="Grigoriev I.V."/>
            <person name="Lindberg D.R."/>
            <person name="Seaver E.C."/>
            <person name="Weisblat D.A."/>
            <person name="Putnam N.H."/>
            <person name="Rokhsar D.S."/>
        </authorList>
    </citation>
    <scope>NUCLEOTIDE SEQUENCE</scope>
    <source>
        <strain evidence="5 7">I ESC-2004</strain>
    </source>
</reference>
<dbReference type="HOGENOM" id="CLU_034687_1_0_1"/>
<protein>
    <recommendedName>
        <fullName evidence="4">Anti-proliferative protein domain-containing protein</fullName>
    </recommendedName>
</protein>
<dbReference type="EMBL" id="AMQN01010969">
    <property type="status" value="NOT_ANNOTATED_CDS"/>
    <property type="molecule type" value="Genomic_DNA"/>
</dbReference>
<dbReference type="InterPro" id="IPR015676">
    <property type="entry name" value="Tob1/2"/>
</dbReference>
<accession>R7TUR9</accession>
<keyword evidence="2" id="KW-0597">Phosphoprotein</keyword>
<dbReference type="Proteomes" id="UP000014760">
    <property type="component" value="Unassembled WGS sequence"/>
</dbReference>
<evidence type="ECO:0000313" key="5">
    <source>
        <dbReference type="EMBL" id="ELT97292.1"/>
    </source>
</evidence>
<dbReference type="EMBL" id="KB308607">
    <property type="protein sequence ID" value="ELT97292.1"/>
    <property type="molecule type" value="Genomic_DNA"/>
</dbReference>
<dbReference type="Pfam" id="PF07742">
    <property type="entry name" value="BTG"/>
    <property type="match status" value="1"/>
</dbReference>
<dbReference type="FunCoup" id="R7TUR9">
    <property type="interactions" value="264"/>
</dbReference>
<dbReference type="AlphaFoldDB" id="R7TUR9"/>
<dbReference type="Gene3D" id="3.90.640.90">
    <property type="entry name" value="Anti-proliferative protein, N-terminal domain"/>
    <property type="match status" value="1"/>
</dbReference>
<dbReference type="PRINTS" id="PR00310">
    <property type="entry name" value="ANTIPRLFBTG1"/>
</dbReference>
<proteinExistence type="inferred from homology"/>
<dbReference type="STRING" id="283909.R7TUR9"/>
<name>R7TUR9_CAPTE</name>